<name>A0A0B0I5W0_9BACI</name>
<dbReference type="InterPro" id="IPR015020">
    <property type="entry name" value="Rv2525c-like_Glyco_Hydro-like"/>
</dbReference>
<dbReference type="RefSeq" id="WP_034634121.1">
    <property type="nucleotide sequence ID" value="NZ_JRJU01000069.1"/>
</dbReference>
<dbReference type="Gene3D" id="3.20.20.80">
    <property type="entry name" value="Glycosidases"/>
    <property type="match status" value="1"/>
</dbReference>
<sequence length="217" mass="24692">MRNLNWGVDSAAAVTEELHQCVIDNFGRPDFWGRYLSTIPNVSEGLTPDEYRYIQNQGIKLMPIYNNFQAAVGSRAGAVAARNAIFKSRQLGIPEGTFIFANVERFFEVDSEWIVAWVEAFYNSPYRPGIYADPDEGPFNEAYCQATNMSNLVREQAVIWSAEPEPGTTTKRNAPRQFTPSRPDCEANVWAWQYGRDADECPIDTVLMENRLYRELA</sequence>
<dbReference type="SUPFAM" id="SSF51445">
    <property type="entry name" value="(Trans)glycosidases"/>
    <property type="match status" value="1"/>
</dbReference>
<evidence type="ECO:0000313" key="2">
    <source>
        <dbReference type="EMBL" id="KHF37818.1"/>
    </source>
</evidence>
<dbReference type="STRING" id="333138.LQ50_25220"/>
<comment type="caution">
    <text evidence="2">The sequence shown here is derived from an EMBL/GenBank/DDBJ whole genome shotgun (WGS) entry which is preliminary data.</text>
</comment>
<evidence type="ECO:0000313" key="3">
    <source>
        <dbReference type="Proteomes" id="UP000030832"/>
    </source>
</evidence>
<gene>
    <name evidence="2" type="ORF">LQ50_25220</name>
</gene>
<dbReference type="Proteomes" id="UP000030832">
    <property type="component" value="Unassembled WGS sequence"/>
</dbReference>
<dbReference type="EMBL" id="JRJU01000069">
    <property type="protein sequence ID" value="KHF37818.1"/>
    <property type="molecule type" value="Genomic_DNA"/>
</dbReference>
<dbReference type="eggNOG" id="COG3291">
    <property type="taxonomic scope" value="Bacteria"/>
</dbReference>
<dbReference type="OrthoDB" id="2080590at2"/>
<evidence type="ECO:0000259" key="1">
    <source>
        <dbReference type="Pfam" id="PF08924"/>
    </source>
</evidence>
<proteinExistence type="predicted"/>
<protein>
    <recommendedName>
        <fullName evidence="1">Rv2525c-like glycoside hydrolase-like domain-containing protein</fullName>
    </recommendedName>
</protein>
<keyword evidence="3" id="KW-1185">Reference proteome</keyword>
<feature type="domain" description="Rv2525c-like glycoside hydrolase-like" evidence="1">
    <location>
        <begin position="31"/>
        <end position="136"/>
    </location>
</feature>
<accession>A0A0B0I5W0</accession>
<reference evidence="2 3" key="1">
    <citation type="submission" date="2014-09" db="EMBL/GenBank/DDBJ databases">
        <title>Genome sequencing and annotation of Bacillus Okhensis strain Kh10-101T.</title>
        <authorList>
            <person name="Prakash J.S."/>
        </authorList>
    </citation>
    <scope>NUCLEOTIDE SEQUENCE [LARGE SCALE GENOMIC DNA]</scope>
    <source>
        <strain evidence="3">Kh10-101T</strain>
    </source>
</reference>
<organism evidence="2 3">
    <name type="scientific">Halalkalibacter okhensis</name>
    <dbReference type="NCBI Taxonomy" id="333138"/>
    <lineage>
        <taxon>Bacteria</taxon>
        <taxon>Bacillati</taxon>
        <taxon>Bacillota</taxon>
        <taxon>Bacilli</taxon>
        <taxon>Bacillales</taxon>
        <taxon>Bacillaceae</taxon>
        <taxon>Halalkalibacter</taxon>
    </lineage>
</organism>
<dbReference type="InterPro" id="IPR017853">
    <property type="entry name" value="GH"/>
</dbReference>
<dbReference type="AlphaFoldDB" id="A0A0B0I5W0"/>
<dbReference type="Pfam" id="PF08924">
    <property type="entry name" value="Rv2525c_GlyHyd-like"/>
    <property type="match status" value="1"/>
</dbReference>